<feature type="region of interest" description="Disordered" evidence="2">
    <location>
        <begin position="193"/>
        <end position="284"/>
    </location>
</feature>
<feature type="domain" description="VWFC" evidence="3">
    <location>
        <begin position="9"/>
        <end position="73"/>
    </location>
</feature>
<feature type="compositionally biased region" description="Pro residues" evidence="2">
    <location>
        <begin position="234"/>
        <end position="249"/>
    </location>
</feature>
<evidence type="ECO:0000256" key="1">
    <source>
        <dbReference type="ARBA" id="ARBA00022729"/>
    </source>
</evidence>
<dbReference type="GO" id="GO:0007155">
    <property type="term" value="P:cell adhesion"/>
    <property type="evidence" value="ECO:0007669"/>
    <property type="project" value="TreeGrafter"/>
</dbReference>
<dbReference type="SUPFAM" id="SSF140856">
    <property type="entry name" value="USP8 N-terminal domain-like"/>
    <property type="match status" value="1"/>
</dbReference>
<proteinExistence type="predicted"/>
<dbReference type="SMART" id="SM00214">
    <property type="entry name" value="VWC"/>
    <property type="match status" value="2"/>
</dbReference>
<feature type="compositionally biased region" description="Low complexity" evidence="2">
    <location>
        <begin position="262"/>
        <end position="275"/>
    </location>
</feature>
<dbReference type="AlphaFoldDB" id="A0A8S3V4X7"/>
<dbReference type="GO" id="GO:0005178">
    <property type="term" value="F:integrin binding"/>
    <property type="evidence" value="ECO:0007669"/>
    <property type="project" value="TreeGrafter"/>
</dbReference>
<reference evidence="4" key="1">
    <citation type="submission" date="2021-03" db="EMBL/GenBank/DDBJ databases">
        <authorList>
            <person name="Bekaert M."/>
        </authorList>
    </citation>
    <scope>NUCLEOTIDE SEQUENCE</scope>
</reference>
<dbReference type="PRINTS" id="PR01217">
    <property type="entry name" value="PRICHEXTENSN"/>
</dbReference>
<dbReference type="InterPro" id="IPR050941">
    <property type="entry name" value="CCN"/>
</dbReference>
<dbReference type="InterPro" id="IPR001007">
    <property type="entry name" value="VWF_dom"/>
</dbReference>
<dbReference type="GO" id="GO:0005615">
    <property type="term" value="C:extracellular space"/>
    <property type="evidence" value="ECO:0007669"/>
    <property type="project" value="TreeGrafter"/>
</dbReference>
<gene>
    <name evidence="4" type="ORF">MEDL_63985</name>
</gene>
<dbReference type="SUPFAM" id="SSF57603">
    <property type="entry name" value="FnI-like domain"/>
    <property type="match status" value="1"/>
</dbReference>
<feature type="region of interest" description="Disordered" evidence="2">
    <location>
        <begin position="398"/>
        <end position="430"/>
    </location>
</feature>
<evidence type="ECO:0000313" key="4">
    <source>
        <dbReference type="EMBL" id="CAG2252385.1"/>
    </source>
</evidence>
<feature type="domain" description="VWFC" evidence="3">
    <location>
        <begin position="125"/>
        <end position="188"/>
    </location>
</feature>
<name>A0A8S3V4X7_MYTED</name>
<dbReference type="Proteomes" id="UP000683360">
    <property type="component" value="Unassembled WGS sequence"/>
</dbReference>
<sequence length="450" mass="50015">MLAKSTKYCVYKGVSYLQGQEWEDGCSFKCRCDDSSRGIYTCNQRCASIDQNLQAGCTLRTDPRDACCLAQFCVQTTPVPQPGVSYGPTPVPTLKPNTFTGKVYLPTPSPIPGQPTSTPGQLGVCIYKGRQYSQGQTFEDGCDFDCVCFNANEGKYRCSPKCPVYTDIPNTCRLVKNPRKPCCQIPECYNLPTQNPTGQPTPSPLPYTGQPTPSPTPYTGQPTQAPTPYNGQPTPSPTPYHGPPTPSPKPYTGQPTQPPHITPQHIPQRTVQPTQRPTPQPQPTQPINVCVYKGIAYSQGQQWYDGCDYSCVCEDGITGVYRCNNSGKTADKMLKADRGVLEERKLCLIILCVTLNTQYYDSLLGQKNLLKSIDKAEELAESLKERYEEIEAKLIAEKLSPLDSSPPINGKVDSPREKEETDGEQKKEEKEKEKLYLLISNEEKLFYDWN</sequence>
<feature type="compositionally biased region" description="Polar residues" evidence="2">
    <location>
        <begin position="217"/>
        <end position="231"/>
    </location>
</feature>
<evidence type="ECO:0000256" key="2">
    <source>
        <dbReference type="SAM" id="MobiDB-lite"/>
    </source>
</evidence>
<dbReference type="OrthoDB" id="6022609at2759"/>
<keyword evidence="5" id="KW-1185">Reference proteome</keyword>
<comment type="caution">
    <text evidence="4">The sequence shown here is derived from an EMBL/GenBank/DDBJ whole genome shotgun (WGS) entry which is preliminary data.</text>
</comment>
<accession>A0A8S3V4X7</accession>
<dbReference type="GO" id="GO:0045597">
    <property type="term" value="P:positive regulation of cell differentiation"/>
    <property type="evidence" value="ECO:0007669"/>
    <property type="project" value="TreeGrafter"/>
</dbReference>
<evidence type="ECO:0000259" key="3">
    <source>
        <dbReference type="SMART" id="SM00214"/>
    </source>
</evidence>
<feature type="compositionally biased region" description="Basic and acidic residues" evidence="2">
    <location>
        <begin position="413"/>
        <end position="430"/>
    </location>
</feature>
<evidence type="ECO:0000313" key="5">
    <source>
        <dbReference type="Proteomes" id="UP000683360"/>
    </source>
</evidence>
<dbReference type="EMBL" id="CAJPWZ010003118">
    <property type="protein sequence ID" value="CAG2252385.1"/>
    <property type="molecule type" value="Genomic_DNA"/>
</dbReference>
<protein>
    <recommendedName>
        <fullName evidence="3">VWFC domain-containing protein</fullName>
    </recommendedName>
</protein>
<keyword evidence="1" id="KW-0732">Signal</keyword>
<organism evidence="4 5">
    <name type="scientific">Mytilus edulis</name>
    <name type="common">Blue mussel</name>
    <dbReference type="NCBI Taxonomy" id="6550"/>
    <lineage>
        <taxon>Eukaryota</taxon>
        <taxon>Metazoa</taxon>
        <taxon>Spiralia</taxon>
        <taxon>Lophotrochozoa</taxon>
        <taxon>Mollusca</taxon>
        <taxon>Bivalvia</taxon>
        <taxon>Autobranchia</taxon>
        <taxon>Pteriomorphia</taxon>
        <taxon>Mytilida</taxon>
        <taxon>Mytiloidea</taxon>
        <taxon>Mytilidae</taxon>
        <taxon>Mytilinae</taxon>
        <taxon>Mytilus</taxon>
    </lineage>
</organism>
<dbReference type="PANTHER" id="PTHR11348">
    <property type="entry name" value="CONNECTIVE TISSUE GROWTH FACTOR-RELATED"/>
    <property type="match status" value="1"/>
</dbReference>